<dbReference type="AlphaFoldDB" id="A0AAQ4ECH0"/>
<comment type="caution">
    <text evidence="2">The sequence shown here is derived from an EMBL/GenBank/DDBJ whole genome shotgun (WGS) entry which is preliminary data.</text>
</comment>
<feature type="transmembrane region" description="Helical" evidence="1">
    <location>
        <begin position="86"/>
        <end position="104"/>
    </location>
</feature>
<evidence type="ECO:0000256" key="1">
    <source>
        <dbReference type="SAM" id="Phobius"/>
    </source>
</evidence>
<dbReference type="EMBL" id="JARKHS020018267">
    <property type="protein sequence ID" value="KAK8772469.1"/>
    <property type="molecule type" value="Genomic_DNA"/>
</dbReference>
<organism evidence="2 3">
    <name type="scientific">Amblyomma americanum</name>
    <name type="common">Lone star tick</name>
    <dbReference type="NCBI Taxonomy" id="6943"/>
    <lineage>
        <taxon>Eukaryota</taxon>
        <taxon>Metazoa</taxon>
        <taxon>Ecdysozoa</taxon>
        <taxon>Arthropoda</taxon>
        <taxon>Chelicerata</taxon>
        <taxon>Arachnida</taxon>
        <taxon>Acari</taxon>
        <taxon>Parasitiformes</taxon>
        <taxon>Ixodida</taxon>
        <taxon>Ixodoidea</taxon>
        <taxon>Ixodidae</taxon>
        <taxon>Amblyomminae</taxon>
        <taxon>Amblyomma</taxon>
    </lineage>
</organism>
<evidence type="ECO:0000313" key="2">
    <source>
        <dbReference type="EMBL" id="KAK8772469.1"/>
    </source>
</evidence>
<name>A0AAQ4ECH0_AMBAM</name>
<sequence>MSEAGSPVYLLTFGGLLKMVEIGCAIPSLVLLTSLSFNETTGEFEMEHGDVSLTMTIFAFATSAGVMAVTILNGSTDVPQMQMYRMNYAIGTLALAINTVLYYVRFMNTPTPAPAQAMGSDAAVLAVPGEKPVAMSHADEMVVPLGLCFANTVAYGLDYIYSLMIRRSAPLADTLS</sequence>
<proteinExistence type="predicted"/>
<feature type="transmembrane region" description="Helical" evidence="1">
    <location>
        <begin position="141"/>
        <end position="161"/>
    </location>
</feature>
<keyword evidence="1" id="KW-0472">Membrane</keyword>
<feature type="transmembrane region" description="Helical" evidence="1">
    <location>
        <begin position="51"/>
        <end position="74"/>
    </location>
</feature>
<keyword evidence="1" id="KW-1133">Transmembrane helix</keyword>
<feature type="transmembrane region" description="Helical" evidence="1">
    <location>
        <begin position="7"/>
        <end position="31"/>
    </location>
</feature>
<evidence type="ECO:0000313" key="3">
    <source>
        <dbReference type="Proteomes" id="UP001321473"/>
    </source>
</evidence>
<accession>A0AAQ4ECH0</accession>
<dbReference type="Proteomes" id="UP001321473">
    <property type="component" value="Unassembled WGS sequence"/>
</dbReference>
<keyword evidence="1" id="KW-0812">Transmembrane</keyword>
<gene>
    <name evidence="2" type="ORF">V5799_024287</name>
</gene>
<protein>
    <submittedName>
        <fullName evidence="2">Uncharacterized protein</fullName>
    </submittedName>
</protein>
<reference evidence="2 3" key="1">
    <citation type="journal article" date="2023" name="Arcadia Sci">
        <title>De novo assembly of a long-read Amblyomma americanum tick genome.</title>
        <authorList>
            <person name="Chou S."/>
            <person name="Poskanzer K.E."/>
            <person name="Rollins M."/>
            <person name="Thuy-Boun P.S."/>
        </authorList>
    </citation>
    <scope>NUCLEOTIDE SEQUENCE [LARGE SCALE GENOMIC DNA]</scope>
    <source>
        <strain evidence="2">F_SG_1</strain>
        <tissue evidence="2">Salivary glands</tissue>
    </source>
</reference>
<keyword evidence="3" id="KW-1185">Reference proteome</keyword>